<feature type="region of interest" description="Disordered" evidence="1">
    <location>
        <begin position="198"/>
        <end position="226"/>
    </location>
</feature>
<evidence type="ECO:0000313" key="3">
    <source>
        <dbReference type="Proteomes" id="UP000613580"/>
    </source>
</evidence>
<keyword evidence="3" id="KW-1185">Reference proteome</keyword>
<dbReference type="SUPFAM" id="SSF109604">
    <property type="entry name" value="HD-domain/PDEase-like"/>
    <property type="match status" value="1"/>
</dbReference>
<gene>
    <name evidence="2" type="ORF">HMN09_01290100</name>
</gene>
<dbReference type="Proteomes" id="UP000613580">
    <property type="component" value="Unassembled WGS sequence"/>
</dbReference>
<dbReference type="OrthoDB" id="2378324at2759"/>
<evidence type="ECO:0000313" key="2">
    <source>
        <dbReference type="EMBL" id="KAF7290321.1"/>
    </source>
</evidence>
<name>A0A8H6S1J0_MYCCL</name>
<proteinExistence type="predicted"/>
<dbReference type="Gene3D" id="1.10.3210.10">
    <property type="entry name" value="Hypothetical protein af1432"/>
    <property type="match status" value="1"/>
</dbReference>
<dbReference type="AlphaFoldDB" id="A0A8H6S1J0"/>
<dbReference type="PANTHER" id="PTHR35569">
    <property type="entry name" value="CYANAMIDE HYDRATASE DDI2-RELATED"/>
    <property type="match status" value="1"/>
</dbReference>
<dbReference type="CDD" id="cd00077">
    <property type="entry name" value="HDc"/>
    <property type="match status" value="1"/>
</dbReference>
<sequence length="226" mass="24483">MPPPVVPPSILPLIPQHPAASEALALALEKLTQPVLNHSLRTFIYAQHLVGVEDPHLGTSPVTPELDVLPAEALFVACILHDIGPNKCYDARPERFEITGADEAAIILRRHGASEAVVRGAWLAAALHATPHTPERLGGPAATLRLAIRVEFESFPRPEFRAGDSDVTSENVESLLPRLGVEKDLSDDVVRQALVNPQKAPTASWPGDLLRGKKANPDWEGLNKEF</sequence>
<evidence type="ECO:0000256" key="1">
    <source>
        <dbReference type="SAM" id="MobiDB-lite"/>
    </source>
</evidence>
<protein>
    <recommendedName>
        <fullName evidence="4">HD domain-containing protein</fullName>
    </recommendedName>
</protein>
<evidence type="ECO:0008006" key="4">
    <source>
        <dbReference type="Google" id="ProtNLM"/>
    </source>
</evidence>
<dbReference type="InterPro" id="IPR003607">
    <property type="entry name" value="HD/PDEase_dom"/>
</dbReference>
<feature type="compositionally biased region" description="Basic and acidic residues" evidence="1">
    <location>
        <begin position="215"/>
        <end position="226"/>
    </location>
</feature>
<dbReference type="EMBL" id="JACAZE010000026">
    <property type="protein sequence ID" value="KAF7290321.1"/>
    <property type="molecule type" value="Genomic_DNA"/>
</dbReference>
<accession>A0A8H6S1J0</accession>
<comment type="caution">
    <text evidence="2">The sequence shown here is derived from an EMBL/GenBank/DDBJ whole genome shotgun (WGS) entry which is preliminary data.</text>
</comment>
<organism evidence="2 3">
    <name type="scientific">Mycena chlorophos</name>
    <name type="common">Agaric fungus</name>
    <name type="synonym">Agaricus chlorophos</name>
    <dbReference type="NCBI Taxonomy" id="658473"/>
    <lineage>
        <taxon>Eukaryota</taxon>
        <taxon>Fungi</taxon>
        <taxon>Dikarya</taxon>
        <taxon>Basidiomycota</taxon>
        <taxon>Agaricomycotina</taxon>
        <taxon>Agaricomycetes</taxon>
        <taxon>Agaricomycetidae</taxon>
        <taxon>Agaricales</taxon>
        <taxon>Marasmiineae</taxon>
        <taxon>Mycenaceae</taxon>
        <taxon>Mycena</taxon>
    </lineage>
</organism>
<dbReference type="PANTHER" id="PTHR35569:SF1">
    <property type="entry name" value="CYANAMIDE HYDRATASE DDI2-RELATED"/>
    <property type="match status" value="1"/>
</dbReference>
<reference evidence="2" key="1">
    <citation type="submission" date="2020-05" db="EMBL/GenBank/DDBJ databases">
        <title>Mycena genomes resolve the evolution of fungal bioluminescence.</title>
        <authorList>
            <person name="Tsai I.J."/>
        </authorList>
    </citation>
    <scope>NUCLEOTIDE SEQUENCE</scope>
    <source>
        <strain evidence="2">110903Hualien_Pintung</strain>
    </source>
</reference>